<evidence type="ECO:0000313" key="1">
    <source>
        <dbReference type="EMBL" id="QLL66856.1"/>
    </source>
</evidence>
<reference evidence="1 2" key="1">
    <citation type="submission" date="2019-12" db="EMBL/GenBank/DDBJ databases">
        <title>A sheep strain of Anaplasma phagocytophilum contains multiple genomes.</title>
        <authorList>
            <person name="Barbet A.F."/>
            <person name="Crosby F.L."/>
            <person name="Eskeland S."/>
            <person name="Stuen S."/>
            <person name="Granquist E.G."/>
            <person name="Munderloh U.G."/>
        </authorList>
    </citation>
    <scope>NUCLEOTIDE SEQUENCE [LARGE SCALE GENOMIC DNA]</scope>
    <source>
        <strain evidence="1 2">Norway Variant 1</strain>
    </source>
</reference>
<sequence length="459" mass="51877">MHGMYMGWWLPIGRFYETVNRDIQRGEITQKGIATEVCTALEKSIRELHEILMLQNEAKLAEESADEGSIYIERTRTATRLISGVYDKLISARHQEALDDLRKILIEDATQHVDTLLRALHEIAMLRKLFSKNKREGVGFFKACCASSYLGAAIGFIQNHEYCTVGSTVGSEEIDRRSIFETRTRLCLNLDALLDAWIALPERAFSHLMKDKEGFLGIHTTKSYAICSVEELRVFAHMLGPVQVISLIAKLLLIDAFSTVFMTIRQFEIKINDKNPCSILNKIINQATKNIRGGFIGYYENVRRRDTDISDKKFFTCHLLKTIAAAHALTLRCLDCEPASPCVADISLYVIVLKDLLFRYVGNLKKERIEDVAYSGSFLNLIRIARDSLCRVQTDTLPNQVSDVAVFDSMKKTIDKLEERCVNARKRTYEVKEPGGTVDEMLALLSTEVKDVGGKSKAS</sequence>
<organism evidence="1 2">
    <name type="scientific">Anaplasma phagocytophilum str. Norway variant1</name>
    <dbReference type="NCBI Taxonomy" id="1392506"/>
    <lineage>
        <taxon>Bacteria</taxon>
        <taxon>Pseudomonadati</taxon>
        <taxon>Pseudomonadota</taxon>
        <taxon>Alphaproteobacteria</taxon>
        <taxon>Rickettsiales</taxon>
        <taxon>Anaplasmataceae</taxon>
        <taxon>Anaplasma</taxon>
        <taxon>phagocytophilum group</taxon>
    </lineage>
</organism>
<evidence type="ECO:0000313" key="2">
    <source>
        <dbReference type="Proteomes" id="UP000510938"/>
    </source>
</evidence>
<accession>A0A7H9E0L2</accession>
<dbReference type="AlphaFoldDB" id="A0A7H9E0L2"/>
<proteinExistence type="predicted"/>
<gene>
    <name evidence="1" type="ORF">O998_03585</name>
</gene>
<evidence type="ECO:0008006" key="3">
    <source>
        <dbReference type="Google" id="ProtNLM"/>
    </source>
</evidence>
<protein>
    <recommendedName>
        <fullName evidence="3">HGE-14 protein</fullName>
    </recommendedName>
</protein>
<dbReference type="EMBL" id="CP046639">
    <property type="protein sequence ID" value="QLL66856.1"/>
    <property type="molecule type" value="Genomic_DNA"/>
</dbReference>
<dbReference type="Proteomes" id="UP000510938">
    <property type="component" value="Chromosome"/>
</dbReference>
<name>A0A7H9E0L2_ANAPH</name>